<evidence type="ECO:0000259" key="13">
    <source>
        <dbReference type="PROSITE" id="PS50862"/>
    </source>
</evidence>
<evidence type="ECO:0000256" key="7">
    <source>
        <dbReference type="ARBA" id="ARBA00022840"/>
    </source>
</evidence>
<feature type="binding site" evidence="12">
    <location>
        <begin position="61"/>
        <end position="63"/>
    </location>
    <ligand>
        <name>L-histidine</name>
        <dbReference type="ChEBI" id="CHEBI:57595"/>
    </ligand>
</feature>
<keyword evidence="15" id="KW-1185">Reference proteome</keyword>
<sequence length="434" mass="49383">MAVRQNLFRTISSIFQRHGAVTIDTPVFELSEILSGKYGEDSKLIYDLADQGGEQCSLRYDLTVPFARYLAMQGKKEAQQIKRYQIAKVYRRDQPVMTKGRLREFFQCDFDIAGNYDPMIPDAEVLKILSDTLDAVQVPFYIKLNHRQLLDGLFQVCGVEQTQIRSISSAIDKLDKLPWEQVRREMTEEKGLSEVVADRIGQYVLKRDEHILDILEKDEFLMGNGEARQGIADIKLLLEYLDLFGVKDRVRLDLSLARGLDYYTGIIYEAIQTEVEGIGSIAAGGRYDNLVGMFSGTNKRGQTKTIPCVGISVGVERLFSLLMARQDVEKIKSNATQVYVISAGDGLLKERMQLVRELWDAGIKASFMFKNKPKLEKQWNVCEKEQIPFAVIIGKDELDNKQVRIKDMRQKSNQGGGVVVERKEMIDVLKNKLT</sequence>
<keyword evidence="9" id="KW-0030">Aminoacyl-tRNA synthetase</keyword>
<dbReference type="InterPro" id="IPR006195">
    <property type="entry name" value="aa-tRNA-synth_II"/>
</dbReference>
<dbReference type="Gene3D" id="3.40.50.800">
    <property type="entry name" value="Anticodon-binding domain"/>
    <property type="match status" value="1"/>
</dbReference>
<evidence type="ECO:0000256" key="9">
    <source>
        <dbReference type="ARBA" id="ARBA00023146"/>
    </source>
</evidence>
<dbReference type="FunFam" id="3.40.50.800:FF:000015">
    <property type="entry name" value="Histidyl-tRNA synthetase, mitochondrial"/>
    <property type="match status" value="1"/>
</dbReference>
<dbReference type="GO" id="GO:0032543">
    <property type="term" value="P:mitochondrial translation"/>
    <property type="evidence" value="ECO:0007669"/>
    <property type="project" value="TreeGrafter"/>
</dbReference>
<accession>A0A9P6XGM3</accession>
<dbReference type="SUPFAM" id="SSF52954">
    <property type="entry name" value="Class II aaRS ABD-related"/>
    <property type="match status" value="1"/>
</dbReference>
<dbReference type="Pfam" id="PF03129">
    <property type="entry name" value="HGTP_anticodon"/>
    <property type="match status" value="1"/>
</dbReference>
<dbReference type="PROSITE" id="PS50862">
    <property type="entry name" value="AA_TRNA_LIGASE_II"/>
    <property type="match status" value="1"/>
</dbReference>
<keyword evidence="8" id="KW-0648">Protein biosynthesis</keyword>
<keyword evidence="6" id="KW-0547">Nucleotide-binding</keyword>
<dbReference type="AlphaFoldDB" id="A0A9P6XGM3"/>
<dbReference type="InterPro" id="IPR045864">
    <property type="entry name" value="aa-tRNA-synth_II/BPL/LPL"/>
</dbReference>
<comment type="catalytic activity">
    <reaction evidence="11">
        <text>tRNA(His) + L-histidine + ATP = L-histidyl-tRNA(His) + AMP + diphosphate + H(+)</text>
        <dbReference type="Rhea" id="RHEA:17313"/>
        <dbReference type="Rhea" id="RHEA-COMP:9665"/>
        <dbReference type="Rhea" id="RHEA-COMP:9689"/>
        <dbReference type="ChEBI" id="CHEBI:15378"/>
        <dbReference type="ChEBI" id="CHEBI:30616"/>
        <dbReference type="ChEBI" id="CHEBI:33019"/>
        <dbReference type="ChEBI" id="CHEBI:57595"/>
        <dbReference type="ChEBI" id="CHEBI:78442"/>
        <dbReference type="ChEBI" id="CHEBI:78527"/>
        <dbReference type="ChEBI" id="CHEBI:456215"/>
        <dbReference type="EC" id="6.1.1.21"/>
    </reaction>
</comment>
<dbReference type="GO" id="GO:0003723">
    <property type="term" value="F:RNA binding"/>
    <property type="evidence" value="ECO:0007669"/>
    <property type="project" value="TreeGrafter"/>
</dbReference>
<dbReference type="InterPro" id="IPR004154">
    <property type="entry name" value="Anticodon-bd"/>
</dbReference>
<keyword evidence="5" id="KW-0436">Ligase</keyword>
<reference evidence="14" key="1">
    <citation type="journal article" date="2020" name="Microb. Genom.">
        <title>Genetic diversity of clinical and environmental Mucorales isolates obtained from an investigation of mucormycosis cases among solid organ transplant recipients.</title>
        <authorList>
            <person name="Nguyen M.H."/>
            <person name="Kaul D."/>
            <person name="Muto C."/>
            <person name="Cheng S.J."/>
            <person name="Richter R.A."/>
            <person name="Bruno V.M."/>
            <person name="Liu G."/>
            <person name="Beyhan S."/>
            <person name="Sundermann A.J."/>
            <person name="Mounaud S."/>
            <person name="Pasculle A.W."/>
            <person name="Nierman W.C."/>
            <person name="Driscoll E."/>
            <person name="Cumbie R."/>
            <person name="Clancy C.J."/>
            <person name="Dupont C.L."/>
        </authorList>
    </citation>
    <scope>NUCLEOTIDE SEQUENCE</scope>
    <source>
        <strain evidence="14">GL11</strain>
    </source>
</reference>
<dbReference type="Gene3D" id="3.30.930.10">
    <property type="entry name" value="Bira Bifunctional Protein, Domain 2"/>
    <property type="match status" value="1"/>
</dbReference>
<evidence type="ECO:0000256" key="2">
    <source>
        <dbReference type="ARBA" id="ARBA00008226"/>
    </source>
</evidence>
<evidence type="ECO:0000256" key="6">
    <source>
        <dbReference type="ARBA" id="ARBA00022741"/>
    </source>
</evidence>
<feature type="binding site" evidence="12">
    <location>
        <begin position="262"/>
        <end position="263"/>
    </location>
    <ligand>
        <name>L-histidine</name>
        <dbReference type="ChEBI" id="CHEBI:57595"/>
    </ligand>
</feature>
<dbReference type="GO" id="GO:0005829">
    <property type="term" value="C:cytosol"/>
    <property type="evidence" value="ECO:0007669"/>
    <property type="project" value="TreeGrafter"/>
</dbReference>
<dbReference type="OrthoDB" id="1906957at2759"/>
<evidence type="ECO:0000313" key="15">
    <source>
        <dbReference type="Proteomes" id="UP000716291"/>
    </source>
</evidence>
<evidence type="ECO:0000313" key="14">
    <source>
        <dbReference type="EMBL" id="KAG1313258.1"/>
    </source>
</evidence>
<proteinExistence type="inferred from homology"/>
<dbReference type="InterPro" id="IPR004516">
    <property type="entry name" value="HisRS/HisZ"/>
</dbReference>
<evidence type="ECO:0000256" key="10">
    <source>
        <dbReference type="ARBA" id="ARBA00030619"/>
    </source>
</evidence>
<protein>
    <recommendedName>
        <fullName evidence="3">histidine--tRNA ligase</fullName>
        <ecNumber evidence="3">6.1.1.21</ecNumber>
    </recommendedName>
    <alternativeName>
        <fullName evidence="10">Histidyl-tRNA synthetase</fullName>
    </alternativeName>
</protein>
<dbReference type="EC" id="6.1.1.21" evidence="3"/>
<feature type="domain" description="Aminoacyl-transfer RNA synthetases class-II family profile" evidence="13">
    <location>
        <begin position="1"/>
        <end position="324"/>
    </location>
</feature>
<evidence type="ECO:0000256" key="8">
    <source>
        <dbReference type="ARBA" id="ARBA00022917"/>
    </source>
</evidence>
<comment type="similarity">
    <text evidence="2">Belongs to the class-II aminoacyl-tRNA synthetase family.</text>
</comment>
<dbReference type="FunFam" id="3.30.930.10:FF:000061">
    <property type="entry name" value="Histidine--tRNA ligase, cytoplasmic"/>
    <property type="match status" value="1"/>
</dbReference>
<dbReference type="CDD" id="cd00773">
    <property type="entry name" value="HisRS-like_core"/>
    <property type="match status" value="1"/>
</dbReference>
<evidence type="ECO:0000256" key="11">
    <source>
        <dbReference type="ARBA" id="ARBA00047639"/>
    </source>
</evidence>
<dbReference type="GO" id="GO:0005524">
    <property type="term" value="F:ATP binding"/>
    <property type="evidence" value="ECO:0007669"/>
    <property type="project" value="UniProtKB-KW"/>
</dbReference>
<dbReference type="PIRSF" id="PIRSF001549">
    <property type="entry name" value="His-tRNA_synth"/>
    <property type="match status" value="1"/>
</dbReference>
<dbReference type="GO" id="GO:0006427">
    <property type="term" value="P:histidyl-tRNA aminoacylation"/>
    <property type="evidence" value="ECO:0007669"/>
    <property type="project" value="InterPro"/>
</dbReference>
<evidence type="ECO:0000256" key="3">
    <source>
        <dbReference type="ARBA" id="ARBA00012815"/>
    </source>
</evidence>
<dbReference type="GO" id="GO:0005739">
    <property type="term" value="C:mitochondrion"/>
    <property type="evidence" value="ECO:0007669"/>
    <property type="project" value="TreeGrafter"/>
</dbReference>
<dbReference type="PANTHER" id="PTHR11476">
    <property type="entry name" value="HISTIDYL-TRNA SYNTHETASE"/>
    <property type="match status" value="1"/>
</dbReference>
<dbReference type="InterPro" id="IPR033656">
    <property type="entry name" value="HisRS_anticodon"/>
</dbReference>
<dbReference type="PANTHER" id="PTHR11476:SF7">
    <property type="entry name" value="HISTIDINE--TRNA LIGASE"/>
    <property type="match status" value="1"/>
</dbReference>
<dbReference type="InterPro" id="IPR015807">
    <property type="entry name" value="His-tRNA-ligase"/>
</dbReference>
<dbReference type="SUPFAM" id="SSF55681">
    <property type="entry name" value="Class II aaRS and biotin synthetases"/>
    <property type="match status" value="1"/>
</dbReference>
<evidence type="ECO:0000256" key="1">
    <source>
        <dbReference type="ARBA" id="ARBA00004496"/>
    </source>
</evidence>
<evidence type="ECO:0000256" key="5">
    <source>
        <dbReference type="ARBA" id="ARBA00022598"/>
    </source>
</evidence>
<feature type="binding site" evidence="12">
    <location>
        <position position="107"/>
    </location>
    <ligand>
        <name>L-histidine</name>
        <dbReference type="ChEBI" id="CHEBI:57595"/>
    </ligand>
</feature>
<dbReference type="InterPro" id="IPR041715">
    <property type="entry name" value="HisRS-like_core"/>
</dbReference>
<feature type="binding site" evidence="12">
    <location>
        <position position="258"/>
    </location>
    <ligand>
        <name>L-histidine</name>
        <dbReference type="ChEBI" id="CHEBI:57595"/>
    </ligand>
</feature>
<name>A0A9P6XGM3_RHIOR</name>
<dbReference type="Pfam" id="PF13393">
    <property type="entry name" value="tRNA-synt_His"/>
    <property type="match status" value="1"/>
</dbReference>
<dbReference type="GO" id="GO:0004821">
    <property type="term" value="F:histidine-tRNA ligase activity"/>
    <property type="evidence" value="ECO:0007669"/>
    <property type="project" value="UniProtKB-EC"/>
</dbReference>
<feature type="binding site" evidence="12">
    <location>
        <position position="91"/>
    </location>
    <ligand>
        <name>L-histidine</name>
        <dbReference type="ChEBI" id="CHEBI:57595"/>
    </ligand>
</feature>
<dbReference type="Proteomes" id="UP000716291">
    <property type="component" value="Unassembled WGS sequence"/>
</dbReference>
<feature type="binding site" evidence="12">
    <location>
        <position position="111"/>
    </location>
    <ligand>
        <name>L-histidine</name>
        <dbReference type="ChEBI" id="CHEBI:57595"/>
    </ligand>
</feature>
<keyword evidence="4" id="KW-0963">Cytoplasm</keyword>
<dbReference type="InterPro" id="IPR036621">
    <property type="entry name" value="Anticodon-bd_dom_sf"/>
</dbReference>
<dbReference type="NCBIfam" id="TIGR00442">
    <property type="entry name" value="hisS"/>
    <property type="match status" value="1"/>
</dbReference>
<dbReference type="EMBL" id="JAANQT010000207">
    <property type="protein sequence ID" value="KAG1313258.1"/>
    <property type="molecule type" value="Genomic_DNA"/>
</dbReference>
<evidence type="ECO:0000256" key="12">
    <source>
        <dbReference type="PIRSR" id="PIRSR001549-1"/>
    </source>
</evidence>
<keyword evidence="7" id="KW-0067">ATP-binding</keyword>
<dbReference type="CDD" id="cd00859">
    <property type="entry name" value="HisRS_anticodon"/>
    <property type="match status" value="1"/>
</dbReference>
<comment type="caution">
    <text evidence="14">The sequence shown here is derived from an EMBL/GenBank/DDBJ whole genome shotgun (WGS) entry which is preliminary data.</text>
</comment>
<comment type="subcellular location">
    <subcellularLocation>
        <location evidence="1">Cytoplasm</location>
    </subcellularLocation>
</comment>
<organism evidence="14 15">
    <name type="scientific">Rhizopus oryzae</name>
    <name type="common">Mucormycosis agent</name>
    <name type="synonym">Rhizopus arrhizus var. delemar</name>
    <dbReference type="NCBI Taxonomy" id="64495"/>
    <lineage>
        <taxon>Eukaryota</taxon>
        <taxon>Fungi</taxon>
        <taxon>Fungi incertae sedis</taxon>
        <taxon>Mucoromycota</taxon>
        <taxon>Mucoromycotina</taxon>
        <taxon>Mucoromycetes</taxon>
        <taxon>Mucorales</taxon>
        <taxon>Mucorineae</taxon>
        <taxon>Rhizopodaceae</taxon>
        <taxon>Rhizopus</taxon>
    </lineage>
</organism>
<gene>
    <name evidence="14" type="ORF">G6F64_002396</name>
</gene>
<evidence type="ECO:0000256" key="4">
    <source>
        <dbReference type="ARBA" id="ARBA00022490"/>
    </source>
</evidence>